<dbReference type="Gramene" id="Psat07G0003700-T1">
    <property type="protein sequence ID" value="KAI5382458.1"/>
    <property type="gene ID" value="KIW84_070037"/>
</dbReference>
<name>A0A9D4VFM6_PEA</name>
<comment type="subcellular location">
    <subcellularLocation>
        <location evidence="1">Chromosome</location>
        <location evidence="1">Telomere</location>
    </subcellularLocation>
</comment>
<keyword evidence="7" id="KW-1185">Reference proteome</keyword>
<dbReference type="GO" id="GO:0010521">
    <property type="term" value="F:telomerase inhibitor activity"/>
    <property type="evidence" value="ECO:0007669"/>
    <property type="project" value="TreeGrafter"/>
</dbReference>
<dbReference type="InterPro" id="IPR012340">
    <property type="entry name" value="NA-bd_OB-fold"/>
</dbReference>
<evidence type="ECO:0000256" key="4">
    <source>
        <dbReference type="ARBA" id="ARBA00023125"/>
    </source>
</evidence>
<dbReference type="SMART" id="SM00976">
    <property type="entry name" value="Telo_bind"/>
    <property type="match status" value="1"/>
</dbReference>
<keyword evidence="2" id="KW-0158">Chromosome</keyword>
<dbReference type="PANTHER" id="PTHR14513:SF0">
    <property type="entry name" value="PROTECTION OF TELOMERES PROTEIN 1"/>
    <property type="match status" value="1"/>
</dbReference>
<dbReference type="GO" id="GO:0000783">
    <property type="term" value="C:nuclear telomere cap complex"/>
    <property type="evidence" value="ECO:0007669"/>
    <property type="project" value="TreeGrafter"/>
</dbReference>
<dbReference type="GO" id="GO:0032210">
    <property type="term" value="P:regulation of telomere maintenance via telomerase"/>
    <property type="evidence" value="ECO:0007669"/>
    <property type="project" value="TreeGrafter"/>
</dbReference>
<reference evidence="6 7" key="1">
    <citation type="journal article" date="2022" name="Nat. Genet.">
        <title>Improved pea reference genome and pan-genome highlight genomic features and evolutionary characteristics.</title>
        <authorList>
            <person name="Yang T."/>
            <person name="Liu R."/>
            <person name="Luo Y."/>
            <person name="Hu S."/>
            <person name="Wang D."/>
            <person name="Wang C."/>
            <person name="Pandey M.K."/>
            <person name="Ge S."/>
            <person name="Xu Q."/>
            <person name="Li N."/>
            <person name="Li G."/>
            <person name="Huang Y."/>
            <person name="Saxena R.K."/>
            <person name="Ji Y."/>
            <person name="Li M."/>
            <person name="Yan X."/>
            <person name="He Y."/>
            <person name="Liu Y."/>
            <person name="Wang X."/>
            <person name="Xiang C."/>
            <person name="Varshney R.K."/>
            <person name="Ding H."/>
            <person name="Gao S."/>
            <person name="Zong X."/>
        </authorList>
    </citation>
    <scope>NUCLEOTIDE SEQUENCE [LARGE SCALE GENOMIC DNA]</scope>
    <source>
        <strain evidence="6 7">cv. Zhongwan 6</strain>
    </source>
</reference>
<dbReference type="Gene3D" id="2.40.50.140">
    <property type="entry name" value="Nucleic acid-binding proteins"/>
    <property type="match status" value="1"/>
</dbReference>
<evidence type="ECO:0000256" key="3">
    <source>
        <dbReference type="ARBA" id="ARBA00022895"/>
    </source>
</evidence>
<dbReference type="Pfam" id="PF25507">
    <property type="entry name" value="OB_POT1A"/>
    <property type="match status" value="1"/>
</dbReference>
<dbReference type="Pfam" id="PF02765">
    <property type="entry name" value="POT1"/>
    <property type="match status" value="1"/>
</dbReference>
<evidence type="ECO:0000259" key="5">
    <source>
        <dbReference type="SMART" id="SM00976"/>
    </source>
</evidence>
<organism evidence="6 7">
    <name type="scientific">Pisum sativum</name>
    <name type="common">Garden pea</name>
    <name type="synonym">Lathyrus oleraceus</name>
    <dbReference type="NCBI Taxonomy" id="3888"/>
    <lineage>
        <taxon>Eukaryota</taxon>
        <taxon>Viridiplantae</taxon>
        <taxon>Streptophyta</taxon>
        <taxon>Embryophyta</taxon>
        <taxon>Tracheophyta</taxon>
        <taxon>Spermatophyta</taxon>
        <taxon>Magnoliopsida</taxon>
        <taxon>eudicotyledons</taxon>
        <taxon>Gunneridae</taxon>
        <taxon>Pentapetalae</taxon>
        <taxon>rosids</taxon>
        <taxon>fabids</taxon>
        <taxon>Fabales</taxon>
        <taxon>Fabaceae</taxon>
        <taxon>Papilionoideae</taxon>
        <taxon>50 kb inversion clade</taxon>
        <taxon>NPAAA clade</taxon>
        <taxon>Hologalegina</taxon>
        <taxon>IRL clade</taxon>
        <taxon>Fabeae</taxon>
        <taxon>Lathyrus</taxon>
    </lineage>
</organism>
<dbReference type="EMBL" id="JAMSHJ010000007">
    <property type="protein sequence ID" value="KAI5382458.1"/>
    <property type="molecule type" value="Genomic_DNA"/>
</dbReference>
<comment type="caution">
    <text evidence="6">The sequence shown here is derived from an EMBL/GenBank/DDBJ whole genome shotgun (WGS) entry which is preliminary data.</text>
</comment>
<keyword evidence="4" id="KW-0238">DNA-binding</keyword>
<dbReference type="InterPro" id="IPR011564">
    <property type="entry name" value="Telomer_end-bd_POT1/Cdc13"/>
</dbReference>
<accession>A0A9D4VFM6</accession>
<dbReference type="InterPro" id="IPR057620">
    <property type="entry name" value="POT1A/B-like_OB"/>
</dbReference>
<dbReference type="InterPro" id="IPR028389">
    <property type="entry name" value="POT1"/>
</dbReference>
<dbReference type="GO" id="GO:0098505">
    <property type="term" value="F:G-rich strand telomeric DNA binding"/>
    <property type="evidence" value="ECO:0007669"/>
    <property type="project" value="TreeGrafter"/>
</dbReference>
<evidence type="ECO:0000313" key="7">
    <source>
        <dbReference type="Proteomes" id="UP001058974"/>
    </source>
</evidence>
<evidence type="ECO:0000313" key="6">
    <source>
        <dbReference type="EMBL" id="KAI5382458.1"/>
    </source>
</evidence>
<proteinExistence type="predicted"/>
<feature type="non-terminal residue" evidence="6">
    <location>
        <position position="505"/>
    </location>
</feature>
<sequence length="505" mass="57748">FFEVEIERGLLCETLTLRGGKRERGAMSVRLRNSNRNDYKLLRLRDAHSCINQRVNIIAIVLEFGLPKTTRGTDQCCTLRLIDETHHQIGMAVNIFTENAESLPHVAAAGDIIQLCNVTLRTHIKEVNAVFYKNSSSFALYRGNGDDDDDFVPYQVYSKVFLRDEDKMRINMLRKWLVNFQIPAESSDFPMLREIKEGHFNLAGKILHCWEALKDNWFVYVWDGTDTPPNAITSMLEDEINHPLPLQLESLPLPRDVLCTLPTVGSILRIAFELPIEKNHLNVLKSGKWAQFINIRLKVYAGLWYGVFTSHSKLRHTPNEDRLIAERQRLYDDRISLKSRNMPIGSMPQSIDSLPESLCITKVNHDHVRHLTLMDVLTHSEVTAKFKCVVRVVAAVPYQGEKFCTPAGKYMMRLTLEDPTARIHAFVVDEDGETLFDGYPGTANVKRKLNRLLGVTECDDSIVVNDRPRNPAWVSVCIKSYYVSKSDVWGSRNFRIFDTKIVDGP</sequence>
<feature type="domain" description="Telomeric single stranded DNA binding POT1/Cdc13" evidence="5">
    <location>
        <begin position="41"/>
        <end position="178"/>
    </location>
</feature>
<evidence type="ECO:0000256" key="1">
    <source>
        <dbReference type="ARBA" id="ARBA00004574"/>
    </source>
</evidence>
<dbReference type="CDD" id="cd04497">
    <property type="entry name" value="hPOT1_OB1_like"/>
    <property type="match status" value="1"/>
</dbReference>
<dbReference type="GO" id="GO:0016233">
    <property type="term" value="P:telomere capping"/>
    <property type="evidence" value="ECO:0007669"/>
    <property type="project" value="TreeGrafter"/>
</dbReference>
<keyword evidence="3" id="KW-0779">Telomere</keyword>
<dbReference type="Proteomes" id="UP001058974">
    <property type="component" value="Chromosome 7"/>
</dbReference>
<gene>
    <name evidence="6" type="ORF">KIW84_070037</name>
</gene>
<dbReference type="AlphaFoldDB" id="A0A9D4VFM6"/>
<protein>
    <recommendedName>
        <fullName evidence="5">Telomeric single stranded DNA binding POT1/Cdc13 domain-containing protein</fullName>
    </recommendedName>
</protein>
<dbReference type="SUPFAM" id="SSF50249">
    <property type="entry name" value="Nucleic acid-binding proteins"/>
    <property type="match status" value="2"/>
</dbReference>
<dbReference type="PANTHER" id="PTHR14513">
    <property type="entry name" value="PROTECTION OF TELOMERES 1"/>
    <property type="match status" value="1"/>
</dbReference>
<evidence type="ECO:0000256" key="2">
    <source>
        <dbReference type="ARBA" id="ARBA00022454"/>
    </source>
</evidence>